<protein>
    <recommendedName>
        <fullName evidence="11">EngB-type G domain-containing protein</fullName>
    </recommendedName>
</protein>
<dbReference type="Gene3D" id="3.40.50.300">
    <property type="entry name" value="P-loop containing nucleotide triphosphate hydrolases"/>
    <property type="match status" value="1"/>
</dbReference>
<evidence type="ECO:0000256" key="2">
    <source>
        <dbReference type="ARBA" id="ARBA00009638"/>
    </source>
</evidence>
<keyword evidence="9" id="KW-0131">Cell cycle</keyword>
<proteinExistence type="inferred from homology"/>
<keyword evidence="3" id="KW-0132">Cell division</keyword>
<feature type="domain" description="EngB-type G" evidence="11">
    <location>
        <begin position="270"/>
        <end position="449"/>
    </location>
</feature>
<keyword evidence="6" id="KW-0460">Magnesium</keyword>
<evidence type="ECO:0000259" key="11">
    <source>
        <dbReference type="PROSITE" id="PS51706"/>
    </source>
</evidence>
<evidence type="ECO:0000256" key="1">
    <source>
        <dbReference type="ARBA" id="ARBA00001946"/>
    </source>
</evidence>
<keyword evidence="5" id="KW-0547">Nucleotide-binding</keyword>
<dbReference type="Proteomes" id="UP000747399">
    <property type="component" value="Unassembled WGS sequence"/>
</dbReference>
<feature type="region of interest" description="Disordered" evidence="10">
    <location>
        <begin position="51"/>
        <end position="113"/>
    </location>
</feature>
<dbReference type="GO" id="GO:0051301">
    <property type="term" value="P:cell division"/>
    <property type="evidence" value="ECO:0007669"/>
    <property type="project" value="UniProtKB-KW"/>
</dbReference>
<dbReference type="InterPro" id="IPR027417">
    <property type="entry name" value="P-loop_NTPase"/>
</dbReference>
<evidence type="ECO:0000256" key="9">
    <source>
        <dbReference type="ARBA" id="ARBA00023306"/>
    </source>
</evidence>
<evidence type="ECO:0000313" key="13">
    <source>
        <dbReference type="Proteomes" id="UP000747399"/>
    </source>
</evidence>
<evidence type="ECO:0000256" key="3">
    <source>
        <dbReference type="ARBA" id="ARBA00022618"/>
    </source>
</evidence>
<keyword evidence="7" id="KW-0342">GTP-binding</keyword>
<evidence type="ECO:0000256" key="7">
    <source>
        <dbReference type="ARBA" id="ARBA00023134"/>
    </source>
</evidence>
<dbReference type="SUPFAM" id="SSF52540">
    <property type="entry name" value="P-loop containing nucleoside triphosphate hydrolases"/>
    <property type="match status" value="1"/>
</dbReference>
<dbReference type="Pfam" id="PF01926">
    <property type="entry name" value="MMR_HSR1"/>
    <property type="match status" value="1"/>
</dbReference>
<accession>A0A8J4ATN8</accession>
<dbReference type="GO" id="GO:0005525">
    <property type="term" value="F:GTP binding"/>
    <property type="evidence" value="ECO:0007669"/>
    <property type="project" value="UniProtKB-KW"/>
</dbReference>
<comment type="similarity">
    <text evidence="2">Belongs to the TRAFAC class TrmE-Era-EngA-EngB-Septin-like GTPase superfamily. EngB GTPase family.</text>
</comment>
<dbReference type="InterPro" id="IPR030393">
    <property type="entry name" value="G_ENGB_dom"/>
</dbReference>
<feature type="compositionally biased region" description="Basic and acidic residues" evidence="10">
    <location>
        <begin position="66"/>
        <end position="82"/>
    </location>
</feature>
<keyword evidence="13" id="KW-1185">Reference proteome</keyword>
<dbReference type="AlphaFoldDB" id="A0A8J4ATN8"/>
<dbReference type="InterPro" id="IPR019987">
    <property type="entry name" value="GTP-bd_ribosome_bio_YsxC"/>
</dbReference>
<evidence type="ECO:0000256" key="4">
    <source>
        <dbReference type="ARBA" id="ARBA00022723"/>
    </source>
</evidence>
<sequence length="464" mass="49844">MQAAQVERILSGHNACCRYEHTSTIARRLQLSRSKVISPLNAAMMVFAALPPRSGKSPMQNSKRSSPKDKGRPGEAKGKSEKALIQSSKPKRSSTTSSGGVEPAALPAPAVASPRLPRPVASIRHLTSSPEADTQLKALDTVAIGPAASATEASAGLGELICGTAPVDYVAPGDLASKTSGEDFATGELGQDDDSDVEEDGFLVADGDVSEIGCQDPCQDDVQANTGDMATEEDAFPEIQFNLPNPTNVKVKTAEYLQSCVKVPDCPAPRFPEFAVIGRSNVGKSSLINMLTGRRDLALVSKQPGKTKCINHFLINGSWYFVDLPGYGYAKVGAQGRQQFDAFTREYFKMRPNLAMVFLLVDASIPPQKVDLEYANWLTDNEVPFTLVFTKADKRRKGVPSSARDSHVTSFKRSLLRDLAFLPPSILTSSAKGLGRGELLNFIAGLRVAFERSGRLAAIRQGML</sequence>
<evidence type="ECO:0000313" key="12">
    <source>
        <dbReference type="EMBL" id="GIL46830.1"/>
    </source>
</evidence>
<feature type="region of interest" description="Disordered" evidence="10">
    <location>
        <begin position="178"/>
        <end position="197"/>
    </location>
</feature>
<keyword evidence="8" id="KW-0717">Septation</keyword>
<feature type="compositionally biased region" description="Low complexity" evidence="10">
    <location>
        <begin position="93"/>
        <end position="113"/>
    </location>
</feature>
<reference evidence="12" key="1">
    <citation type="journal article" date="2021" name="Proc. Natl. Acad. Sci. U.S.A.">
        <title>Three genomes in the algal genus Volvox reveal the fate of a haploid sex-determining region after a transition to homothallism.</title>
        <authorList>
            <person name="Yamamoto K."/>
            <person name="Hamaji T."/>
            <person name="Kawai-Toyooka H."/>
            <person name="Matsuzaki R."/>
            <person name="Takahashi F."/>
            <person name="Nishimura Y."/>
            <person name="Kawachi M."/>
            <person name="Noguchi H."/>
            <person name="Minakuchi Y."/>
            <person name="Umen J.G."/>
            <person name="Toyoda A."/>
            <person name="Nozaki H."/>
        </authorList>
    </citation>
    <scope>NUCLEOTIDE SEQUENCE</scope>
    <source>
        <strain evidence="12">NIES-3780</strain>
    </source>
</reference>
<dbReference type="PROSITE" id="PS51706">
    <property type="entry name" value="G_ENGB"/>
    <property type="match status" value="1"/>
</dbReference>
<dbReference type="EMBL" id="BNCO01000004">
    <property type="protein sequence ID" value="GIL46830.1"/>
    <property type="molecule type" value="Genomic_DNA"/>
</dbReference>
<comment type="cofactor">
    <cofactor evidence="1">
        <name>Mg(2+)</name>
        <dbReference type="ChEBI" id="CHEBI:18420"/>
    </cofactor>
</comment>
<dbReference type="PANTHER" id="PTHR11649:SF13">
    <property type="entry name" value="ENGB-TYPE G DOMAIN-CONTAINING PROTEIN"/>
    <property type="match status" value="1"/>
</dbReference>
<dbReference type="NCBIfam" id="TIGR03598">
    <property type="entry name" value="GTPase_YsxC"/>
    <property type="match status" value="1"/>
</dbReference>
<evidence type="ECO:0000256" key="10">
    <source>
        <dbReference type="SAM" id="MobiDB-lite"/>
    </source>
</evidence>
<evidence type="ECO:0000256" key="5">
    <source>
        <dbReference type="ARBA" id="ARBA00022741"/>
    </source>
</evidence>
<comment type="caution">
    <text evidence="12">The sequence shown here is derived from an EMBL/GenBank/DDBJ whole genome shotgun (WGS) entry which is preliminary data.</text>
</comment>
<keyword evidence="4" id="KW-0479">Metal-binding</keyword>
<organism evidence="12 13">
    <name type="scientific">Volvox africanus</name>
    <dbReference type="NCBI Taxonomy" id="51714"/>
    <lineage>
        <taxon>Eukaryota</taxon>
        <taxon>Viridiplantae</taxon>
        <taxon>Chlorophyta</taxon>
        <taxon>core chlorophytes</taxon>
        <taxon>Chlorophyceae</taxon>
        <taxon>CS clade</taxon>
        <taxon>Chlamydomonadales</taxon>
        <taxon>Volvocaceae</taxon>
        <taxon>Volvox</taxon>
    </lineage>
</organism>
<dbReference type="InterPro" id="IPR006073">
    <property type="entry name" value="GTP-bd"/>
</dbReference>
<dbReference type="HAMAP" id="MF_00321">
    <property type="entry name" value="GTPase_EngB"/>
    <property type="match status" value="1"/>
</dbReference>
<dbReference type="GO" id="GO:0046872">
    <property type="term" value="F:metal ion binding"/>
    <property type="evidence" value="ECO:0007669"/>
    <property type="project" value="UniProtKB-KW"/>
</dbReference>
<evidence type="ECO:0000256" key="6">
    <source>
        <dbReference type="ARBA" id="ARBA00022842"/>
    </source>
</evidence>
<dbReference type="PANTHER" id="PTHR11649">
    <property type="entry name" value="MSS1/TRME-RELATED GTP-BINDING PROTEIN"/>
    <property type="match status" value="1"/>
</dbReference>
<evidence type="ECO:0000256" key="8">
    <source>
        <dbReference type="ARBA" id="ARBA00023210"/>
    </source>
</evidence>
<dbReference type="CDD" id="cd01876">
    <property type="entry name" value="YihA_EngB"/>
    <property type="match status" value="1"/>
</dbReference>
<gene>
    <name evidence="12" type="ORF">Vafri_3705</name>
</gene>
<name>A0A8J4ATN8_9CHLO</name>